<organism evidence="1 2">
    <name type="scientific">Berryella intestinalis</name>
    <dbReference type="NCBI Taxonomy" id="1531429"/>
    <lineage>
        <taxon>Bacteria</taxon>
        <taxon>Bacillati</taxon>
        <taxon>Actinomycetota</taxon>
        <taxon>Coriobacteriia</taxon>
        <taxon>Eggerthellales</taxon>
        <taxon>Eggerthellaceae</taxon>
        <taxon>Berryella</taxon>
    </lineage>
</organism>
<dbReference type="RefSeq" id="WP_039689817.1">
    <property type="nucleotide sequence ID" value="NZ_CP009302.1"/>
</dbReference>
<name>A0A0A8B4Z6_9ACTN</name>
<dbReference type="HOGENOM" id="CLU_131538_1_1_11"/>
<dbReference type="KEGG" id="cbac:JI75_07175"/>
<gene>
    <name evidence="1" type="ORF">JI75_07175</name>
</gene>
<reference evidence="2" key="1">
    <citation type="submission" date="2014-08" db="EMBL/GenBank/DDBJ databases">
        <title>Coriobacteriaceae sp. complete genome.</title>
        <authorList>
            <person name="Looft T."/>
            <person name="Bayles D.O."/>
            <person name="Stanton T.B."/>
        </authorList>
    </citation>
    <scope>NUCLEOTIDE SEQUENCE [LARGE SCALE GENOMIC DNA]</scope>
    <source>
        <strain evidence="2">68-1-3</strain>
    </source>
</reference>
<accession>A0A0A8B4Z6</accession>
<evidence type="ECO:0000313" key="2">
    <source>
        <dbReference type="Proteomes" id="UP000031121"/>
    </source>
</evidence>
<evidence type="ECO:0000313" key="1">
    <source>
        <dbReference type="EMBL" id="AJC12480.1"/>
    </source>
</evidence>
<evidence type="ECO:0008006" key="3">
    <source>
        <dbReference type="Google" id="ProtNLM"/>
    </source>
</evidence>
<dbReference type="OrthoDB" id="361760at2"/>
<dbReference type="STRING" id="1531429.JI75_07175"/>
<proteinExistence type="predicted"/>
<dbReference type="EMBL" id="CP009302">
    <property type="protein sequence ID" value="AJC12480.1"/>
    <property type="molecule type" value="Genomic_DNA"/>
</dbReference>
<dbReference type="AlphaFoldDB" id="A0A0A8B4Z6"/>
<dbReference type="Proteomes" id="UP000031121">
    <property type="component" value="Chromosome"/>
</dbReference>
<reference evidence="1 2" key="2">
    <citation type="journal article" date="2015" name="Genome Announc.">
        <title>Complete Genome Sequence of Coriobacteriaceae Strain 68-1-3, a Novel Mucus-Degrading Isolate from the Swine Intestinal Tract.</title>
        <authorList>
            <person name="Looft T."/>
            <person name="Bayles D.O."/>
            <person name="Alt D.P."/>
            <person name="Stanton T.B."/>
        </authorList>
    </citation>
    <scope>NUCLEOTIDE SEQUENCE [LARGE SCALE GENOMIC DNA]</scope>
    <source>
        <strain evidence="1 2">68-1-3</strain>
    </source>
</reference>
<protein>
    <recommendedName>
        <fullName evidence="3">YolD-like protein</fullName>
    </recommendedName>
</protein>
<sequence length="110" mass="12608">MHSEANRARQYLPFAALKGLGNLMSLAAVERQERCQLLEEEEESLNRILASLEPGDPVSVVYYRRDHYEQAEGSVVRIDARSRRMEINGASFDFRDIRSLSSVNHPDDAW</sequence>
<keyword evidence="2" id="KW-1185">Reference proteome</keyword>